<comment type="caution">
    <text evidence="5">The sequence shown here is derived from an EMBL/GenBank/DDBJ whole genome shotgun (WGS) entry which is preliminary data.</text>
</comment>
<dbReference type="Pfam" id="PF02502">
    <property type="entry name" value="LacAB_rpiB"/>
    <property type="match status" value="1"/>
</dbReference>
<dbReference type="GO" id="GO:0005975">
    <property type="term" value="P:carbohydrate metabolic process"/>
    <property type="evidence" value="ECO:0007669"/>
    <property type="project" value="InterPro"/>
</dbReference>
<dbReference type="SUPFAM" id="SSF89623">
    <property type="entry name" value="Ribose/Galactose isomerase RpiB/AlsB"/>
    <property type="match status" value="1"/>
</dbReference>
<dbReference type="PIRSF" id="PIRSF005384">
    <property type="entry name" value="RpiB_LacA_B"/>
    <property type="match status" value="1"/>
</dbReference>
<feature type="binding site" evidence="4">
    <location>
        <position position="132"/>
    </location>
    <ligand>
        <name>D-ribulose 5-phosphate</name>
        <dbReference type="ChEBI" id="CHEBI:58121"/>
    </ligand>
</feature>
<dbReference type="PANTHER" id="PTHR43732">
    <property type="entry name" value="RIBOSE 5-PHOSPHATE ISOMERASE-RELATED"/>
    <property type="match status" value="1"/>
</dbReference>
<evidence type="ECO:0000256" key="4">
    <source>
        <dbReference type="PIRSR" id="PIRSR005384-2"/>
    </source>
</evidence>
<dbReference type="Gene3D" id="3.40.1400.10">
    <property type="entry name" value="Sugar-phosphate isomerase, RpiB/LacA/LacB"/>
    <property type="match status" value="1"/>
</dbReference>
<dbReference type="NCBIfam" id="NF004051">
    <property type="entry name" value="PRK05571.1"/>
    <property type="match status" value="1"/>
</dbReference>
<protein>
    <submittedName>
        <fullName evidence="5">Ribose 5-phosphate isomerase B</fullName>
        <ecNumber evidence="5">5.3.1.6</ecNumber>
    </submittedName>
</protein>
<keyword evidence="2 5" id="KW-0413">Isomerase</keyword>
<dbReference type="GO" id="GO:0004751">
    <property type="term" value="F:ribose-5-phosphate isomerase activity"/>
    <property type="evidence" value="ECO:0007669"/>
    <property type="project" value="UniProtKB-EC"/>
</dbReference>
<name>A0A9D1VVH7_9FIRM</name>
<sequence length="151" mass="16517">MKIAVACDHGGLQLKRALVRYLTSKGHEVIDFGTDTEESCDYPDYALPAAEAVAAGRCERGILVCGTGIGVSLVANKVPGIRCAHCHDTYSAKYTRLHNDANMLAFGQRVIGEGLMEEIVDVFLSTDFEGGRHQRRLDKLAAIEAKYFRAK</sequence>
<feature type="binding site" evidence="4">
    <location>
        <position position="99"/>
    </location>
    <ligand>
        <name>D-ribulose 5-phosphate</name>
        <dbReference type="ChEBI" id="CHEBI:58121"/>
    </ligand>
</feature>
<feature type="active site" description="Proton donor" evidence="3">
    <location>
        <position position="98"/>
    </location>
</feature>
<dbReference type="NCBIfam" id="TIGR00689">
    <property type="entry name" value="rpiB_lacA_lacB"/>
    <property type="match status" value="1"/>
</dbReference>
<accession>A0A9D1VVH7</accession>
<dbReference type="Proteomes" id="UP000824249">
    <property type="component" value="Unassembled WGS sequence"/>
</dbReference>
<dbReference type="InterPro" id="IPR004785">
    <property type="entry name" value="RpiB"/>
</dbReference>
<reference evidence="5" key="2">
    <citation type="submission" date="2021-04" db="EMBL/GenBank/DDBJ databases">
        <authorList>
            <person name="Gilroy R."/>
        </authorList>
    </citation>
    <scope>NUCLEOTIDE SEQUENCE</scope>
    <source>
        <strain evidence="5">26628</strain>
    </source>
</reference>
<proteinExistence type="inferred from homology"/>
<gene>
    <name evidence="5" type="primary">rpiB</name>
    <name evidence="5" type="ORF">H9737_06745</name>
</gene>
<dbReference type="EMBL" id="DXFD01000101">
    <property type="protein sequence ID" value="HIX47368.1"/>
    <property type="molecule type" value="Genomic_DNA"/>
</dbReference>
<evidence type="ECO:0000256" key="2">
    <source>
        <dbReference type="ARBA" id="ARBA00023235"/>
    </source>
</evidence>
<evidence type="ECO:0000256" key="3">
    <source>
        <dbReference type="PIRSR" id="PIRSR005384-1"/>
    </source>
</evidence>
<comment type="similarity">
    <text evidence="1">Belongs to the LacAB/RpiB family.</text>
</comment>
<feature type="active site" description="Proton acceptor" evidence="3">
    <location>
        <position position="65"/>
    </location>
</feature>
<feature type="binding site" evidence="4">
    <location>
        <position position="136"/>
    </location>
    <ligand>
        <name>D-ribulose 5-phosphate</name>
        <dbReference type="ChEBI" id="CHEBI:58121"/>
    </ligand>
</feature>
<evidence type="ECO:0000256" key="1">
    <source>
        <dbReference type="ARBA" id="ARBA00008754"/>
    </source>
</evidence>
<organism evidence="5 6">
    <name type="scientific">Candidatus Borkfalkia faecigallinarum</name>
    <dbReference type="NCBI Taxonomy" id="2838509"/>
    <lineage>
        <taxon>Bacteria</taxon>
        <taxon>Bacillati</taxon>
        <taxon>Bacillota</taxon>
        <taxon>Clostridia</taxon>
        <taxon>Christensenellales</taxon>
        <taxon>Christensenellaceae</taxon>
        <taxon>Candidatus Borkfalkia</taxon>
    </lineage>
</organism>
<feature type="binding site" evidence="4">
    <location>
        <position position="109"/>
    </location>
    <ligand>
        <name>D-ribulose 5-phosphate</name>
        <dbReference type="ChEBI" id="CHEBI:58121"/>
    </ligand>
</feature>
<dbReference type="InterPro" id="IPR036569">
    <property type="entry name" value="RpiB_LacA_LacB_sf"/>
</dbReference>
<dbReference type="PANTHER" id="PTHR43732:SF1">
    <property type="entry name" value="RIBOSE 5-PHOSPHATE ISOMERASE"/>
    <property type="match status" value="1"/>
</dbReference>
<evidence type="ECO:0000313" key="5">
    <source>
        <dbReference type="EMBL" id="HIX47368.1"/>
    </source>
</evidence>
<dbReference type="EC" id="5.3.1.6" evidence="5"/>
<feature type="binding site" evidence="4">
    <location>
        <begin position="66"/>
        <end position="70"/>
    </location>
    <ligand>
        <name>D-ribulose 5-phosphate</name>
        <dbReference type="ChEBI" id="CHEBI:58121"/>
    </ligand>
</feature>
<dbReference type="NCBIfam" id="TIGR01120">
    <property type="entry name" value="rpiB"/>
    <property type="match status" value="1"/>
</dbReference>
<dbReference type="InterPro" id="IPR003500">
    <property type="entry name" value="RpiB_LacA_LacB"/>
</dbReference>
<feature type="binding site" evidence="4">
    <location>
        <begin position="8"/>
        <end position="9"/>
    </location>
    <ligand>
        <name>D-ribulose 5-phosphate</name>
        <dbReference type="ChEBI" id="CHEBI:58121"/>
    </ligand>
</feature>
<evidence type="ECO:0000313" key="6">
    <source>
        <dbReference type="Proteomes" id="UP000824249"/>
    </source>
</evidence>
<dbReference type="AlphaFoldDB" id="A0A9D1VVH7"/>
<dbReference type="InterPro" id="IPR051812">
    <property type="entry name" value="SPI_LacAB/RpiB"/>
</dbReference>
<reference evidence="5" key="1">
    <citation type="journal article" date="2021" name="PeerJ">
        <title>Extensive microbial diversity within the chicken gut microbiome revealed by metagenomics and culture.</title>
        <authorList>
            <person name="Gilroy R."/>
            <person name="Ravi A."/>
            <person name="Getino M."/>
            <person name="Pursley I."/>
            <person name="Horton D.L."/>
            <person name="Alikhan N.F."/>
            <person name="Baker D."/>
            <person name="Gharbi K."/>
            <person name="Hall N."/>
            <person name="Watson M."/>
            <person name="Adriaenssens E.M."/>
            <person name="Foster-Nyarko E."/>
            <person name="Jarju S."/>
            <person name="Secka A."/>
            <person name="Antonio M."/>
            <person name="Oren A."/>
            <person name="Chaudhuri R.R."/>
            <person name="La Ragione R."/>
            <person name="Hildebrand F."/>
            <person name="Pallen M.J."/>
        </authorList>
    </citation>
    <scope>NUCLEOTIDE SEQUENCE</scope>
    <source>
        <strain evidence="5">26628</strain>
    </source>
</reference>